<dbReference type="InterPro" id="IPR002784">
    <property type="entry name" value="Ribosomal_eL14_dom"/>
</dbReference>
<comment type="similarity">
    <text evidence="1">Belongs to the eukaryotic ribosomal protein eL14 family.</text>
</comment>
<dbReference type="Proteomes" id="UP000756132">
    <property type="component" value="Chromosome 1"/>
</dbReference>
<dbReference type="InterPro" id="IPR008991">
    <property type="entry name" value="Translation_prot_SH3-like_sf"/>
</dbReference>
<dbReference type="AlphaFoldDB" id="A0A9Q8P3W8"/>
<dbReference type="RefSeq" id="XP_047756488.1">
    <property type="nucleotide sequence ID" value="XM_047900300.1"/>
</dbReference>
<dbReference type="GO" id="GO:0022625">
    <property type="term" value="C:cytosolic large ribosomal subunit"/>
    <property type="evidence" value="ECO:0007669"/>
    <property type="project" value="TreeGrafter"/>
</dbReference>
<dbReference type="GO" id="GO:0006412">
    <property type="term" value="P:translation"/>
    <property type="evidence" value="ECO:0007669"/>
    <property type="project" value="InterPro"/>
</dbReference>
<dbReference type="GO" id="GO:0042273">
    <property type="term" value="P:ribosomal large subunit biogenesis"/>
    <property type="evidence" value="ECO:0007669"/>
    <property type="project" value="TreeGrafter"/>
</dbReference>
<dbReference type="CDD" id="cd23702">
    <property type="entry name" value="eL14"/>
    <property type="match status" value="1"/>
</dbReference>
<dbReference type="InterPro" id="IPR039660">
    <property type="entry name" value="Ribosomal_eL14"/>
</dbReference>
<dbReference type="PANTHER" id="PTHR11127">
    <property type="entry name" value="60S RIBOSOMAL PROTEIN L14"/>
    <property type="match status" value="1"/>
</dbReference>
<dbReference type="EMBL" id="CP090163">
    <property type="protein sequence ID" value="UJO12122.1"/>
    <property type="molecule type" value="Genomic_DNA"/>
</dbReference>
<dbReference type="OMA" id="KLCFVVD"/>
<accession>A0A9Q8P3W8</accession>
<organism evidence="5 6">
    <name type="scientific">Passalora fulva</name>
    <name type="common">Tomato leaf mold</name>
    <name type="synonym">Cladosporium fulvum</name>
    <dbReference type="NCBI Taxonomy" id="5499"/>
    <lineage>
        <taxon>Eukaryota</taxon>
        <taxon>Fungi</taxon>
        <taxon>Dikarya</taxon>
        <taxon>Ascomycota</taxon>
        <taxon>Pezizomycotina</taxon>
        <taxon>Dothideomycetes</taxon>
        <taxon>Dothideomycetidae</taxon>
        <taxon>Mycosphaerellales</taxon>
        <taxon>Mycosphaerellaceae</taxon>
        <taxon>Fulvia</taxon>
    </lineage>
</organism>
<protein>
    <submittedName>
        <fullName evidence="5">60S ribosomal protein L14-A</fullName>
    </submittedName>
</protein>
<name>A0A9Q8P3W8_PASFU</name>
<keyword evidence="2 5" id="KW-0689">Ribosomal protein</keyword>
<reference evidence="5" key="2">
    <citation type="journal article" date="2022" name="Microb. Genom.">
        <title>A chromosome-scale genome assembly of the tomato pathogen Cladosporium fulvum reveals a compartmentalized genome architecture and the presence of a dispensable chromosome.</title>
        <authorList>
            <person name="Zaccaron A.Z."/>
            <person name="Chen L.H."/>
            <person name="Samaras A."/>
            <person name="Stergiopoulos I."/>
        </authorList>
    </citation>
    <scope>NUCLEOTIDE SEQUENCE</scope>
    <source>
        <strain evidence="5">Race5_Kim</strain>
    </source>
</reference>
<proteinExistence type="inferred from homology"/>
<dbReference type="Gene3D" id="6.10.250.2270">
    <property type="match status" value="1"/>
</dbReference>
<evidence type="ECO:0000313" key="6">
    <source>
        <dbReference type="Proteomes" id="UP000756132"/>
    </source>
</evidence>
<evidence type="ECO:0000259" key="4">
    <source>
        <dbReference type="Pfam" id="PF01929"/>
    </source>
</evidence>
<keyword evidence="6" id="KW-1185">Reference proteome</keyword>
<dbReference type="KEGG" id="ffu:CLAFUR5_01152"/>
<evidence type="ECO:0000256" key="2">
    <source>
        <dbReference type="ARBA" id="ARBA00022980"/>
    </source>
</evidence>
<sequence>MGDAEVTASSWRQVEQGRIAFFANGPFINRVAAIVQIIDHKRVLVEGPSDEPKLAVPRHAAALKDLSLTGIVIEKLPLATGSGSLKKRWAEAKIDEKWTNSGYAKRLQKEARRKNLNDFERFKVMRLRKQARFEVRKAIASAKA</sequence>
<dbReference type="GO" id="GO:0003735">
    <property type="term" value="F:structural constituent of ribosome"/>
    <property type="evidence" value="ECO:0007669"/>
    <property type="project" value="InterPro"/>
</dbReference>
<dbReference type="Gene3D" id="2.30.30.30">
    <property type="match status" value="1"/>
</dbReference>
<dbReference type="SUPFAM" id="SSF50104">
    <property type="entry name" value="Translation proteins SH3-like domain"/>
    <property type="match status" value="1"/>
</dbReference>
<dbReference type="Pfam" id="PF01929">
    <property type="entry name" value="Ribosomal_L14e"/>
    <property type="match status" value="1"/>
</dbReference>
<dbReference type="GO" id="GO:0003723">
    <property type="term" value="F:RNA binding"/>
    <property type="evidence" value="ECO:0007669"/>
    <property type="project" value="InterPro"/>
</dbReference>
<reference evidence="5" key="1">
    <citation type="submission" date="2021-12" db="EMBL/GenBank/DDBJ databases">
        <authorList>
            <person name="Zaccaron A."/>
            <person name="Stergiopoulos I."/>
        </authorList>
    </citation>
    <scope>NUCLEOTIDE SEQUENCE</scope>
    <source>
        <strain evidence="5">Race5_Kim</strain>
    </source>
</reference>
<dbReference type="GeneID" id="71981030"/>
<evidence type="ECO:0000256" key="1">
    <source>
        <dbReference type="ARBA" id="ARBA00006592"/>
    </source>
</evidence>
<feature type="domain" description="Large ribosomal subunit protein eL14" evidence="4">
    <location>
        <begin position="57"/>
        <end position="132"/>
    </location>
</feature>
<gene>
    <name evidence="5" type="ORF">CLAFUR5_01152</name>
</gene>
<keyword evidence="3" id="KW-0687">Ribonucleoprotein</keyword>
<dbReference type="InterPro" id="IPR014722">
    <property type="entry name" value="Rib_uL2_dom2"/>
</dbReference>
<evidence type="ECO:0000313" key="5">
    <source>
        <dbReference type="EMBL" id="UJO12122.1"/>
    </source>
</evidence>
<dbReference type="PANTHER" id="PTHR11127:SF2">
    <property type="entry name" value="LARGE RIBOSOMAL SUBUNIT PROTEIN EL14"/>
    <property type="match status" value="1"/>
</dbReference>
<dbReference type="OrthoDB" id="1875589at2759"/>
<evidence type="ECO:0000256" key="3">
    <source>
        <dbReference type="ARBA" id="ARBA00023274"/>
    </source>
</evidence>